<name>A0A2S0MRE4_9RHOB</name>
<protein>
    <submittedName>
        <fullName evidence="3">SDR family NAD(P)-dependent oxidoreductase</fullName>
    </submittedName>
</protein>
<dbReference type="Gene3D" id="3.40.50.720">
    <property type="entry name" value="NAD(P)-binding Rossmann-like Domain"/>
    <property type="match status" value="1"/>
</dbReference>
<evidence type="ECO:0000313" key="3">
    <source>
        <dbReference type="EMBL" id="AVO38458.1"/>
    </source>
</evidence>
<dbReference type="RefSeq" id="WP_106472771.1">
    <property type="nucleotide sequence ID" value="NZ_CP027665.1"/>
</dbReference>
<reference evidence="4" key="1">
    <citation type="submission" date="2018-03" db="EMBL/GenBank/DDBJ databases">
        <title>Genomic analysis of the strain SH-1 isolated from shrimp intestine.</title>
        <authorList>
            <person name="Kim Y.-S."/>
            <person name="Kim S.-E."/>
            <person name="Kim K.-H."/>
        </authorList>
    </citation>
    <scope>NUCLEOTIDE SEQUENCE [LARGE SCALE GENOMIC DNA]</scope>
    <source>
        <strain evidence="4">SH-1</strain>
    </source>
</reference>
<dbReference type="AlphaFoldDB" id="A0A2S0MRE4"/>
<keyword evidence="4" id="KW-1185">Reference proteome</keyword>
<dbReference type="InterPro" id="IPR002347">
    <property type="entry name" value="SDR_fam"/>
</dbReference>
<dbReference type="KEGG" id="thas:C6Y53_12690"/>
<evidence type="ECO:0000313" key="4">
    <source>
        <dbReference type="Proteomes" id="UP000237655"/>
    </source>
</evidence>
<dbReference type="PANTHER" id="PTHR43086:SF2">
    <property type="entry name" value="HYDROXYSTEROID DEHYDROGENASE-LIKE PROTEIN 1"/>
    <property type="match status" value="1"/>
</dbReference>
<organism evidence="3 4">
    <name type="scientific">Pukyongiella litopenaei</name>
    <dbReference type="NCBI Taxonomy" id="2605946"/>
    <lineage>
        <taxon>Bacteria</taxon>
        <taxon>Pseudomonadati</taxon>
        <taxon>Pseudomonadota</taxon>
        <taxon>Alphaproteobacteria</taxon>
        <taxon>Rhodobacterales</taxon>
        <taxon>Paracoccaceae</taxon>
        <taxon>Pukyongiella</taxon>
    </lineage>
</organism>
<dbReference type="GO" id="GO:0030497">
    <property type="term" value="P:fatty acid elongation"/>
    <property type="evidence" value="ECO:0007669"/>
    <property type="project" value="TreeGrafter"/>
</dbReference>
<proteinExistence type="predicted"/>
<sequence length="49" mass="4989">MNGNGKWALVTGATGGLGAEFAAQLAARGYNLVLSARKQDALEILAADI</sequence>
<dbReference type="Pfam" id="PF00106">
    <property type="entry name" value="adh_short"/>
    <property type="match status" value="1"/>
</dbReference>
<keyword evidence="1" id="KW-0521">NADP</keyword>
<dbReference type="Proteomes" id="UP000237655">
    <property type="component" value="Chromosome"/>
</dbReference>
<dbReference type="PANTHER" id="PTHR43086">
    <property type="entry name" value="VERY-LONG-CHAIN 3-OXOOACYL-COA REDUCTASE"/>
    <property type="match status" value="1"/>
</dbReference>
<dbReference type="GO" id="GO:0016491">
    <property type="term" value="F:oxidoreductase activity"/>
    <property type="evidence" value="ECO:0007669"/>
    <property type="project" value="UniProtKB-KW"/>
</dbReference>
<evidence type="ECO:0000256" key="1">
    <source>
        <dbReference type="ARBA" id="ARBA00022857"/>
    </source>
</evidence>
<evidence type="ECO:0000256" key="2">
    <source>
        <dbReference type="ARBA" id="ARBA00023002"/>
    </source>
</evidence>
<accession>A0A2S0MRE4</accession>
<dbReference type="SUPFAM" id="SSF51735">
    <property type="entry name" value="NAD(P)-binding Rossmann-fold domains"/>
    <property type="match status" value="1"/>
</dbReference>
<gene>
    <name evidence="3" type="ORF">C6Y53_12690</name>
</gene>
<dbReference type="EMBL" id="CP027665">
    <property type="protein sequence ID" value="AVO38458.1"/>
    <property type="molecule type" value="Genomic_DNA"/>
</dbReference>
<dbReference type="InterPro" id="IPR036291">
    <property type="entry name" value="NAD(P)-bd_dom_sf"/>
</dbReference>
<keyword evidence="2" id="KW-0560">Oxidoreductase</keyword>